<protein>
    <submittedName>
        <fullName evidence="2">Uncharacterized protein</fullName>
    </submittedName>
</protein>
<accession>A0A6M3LFN5</accession>
<proteinExistence type="predicted"/>
<evidence type="ECO:0000313" key="1">
    <source>
        <dbReference type="EMBL" id="QJA82820.1"/>
    </source>
</evidence>
<name>A0A6M3LFN5_9ZZZZ</name>
<dbReference type="EMBL" id="MT142497">
    <property type="protein sequence ID" value="QJA82820.1"/>
    <property type="molecule type" value="Genomic_DNA"/>
</dbReference>
<organism evidence="2">
    <name type="scientific">viral metagenome</name>
    <dbReference type="NCBI Taxonomy" id="1070528"/>
    <lineage>
        <taxon>unclassified sequences</taxon>
        <taxon>metagenomes</taxon>
        <taxon>organismal metagenomes</taxon>
    </lineage>
</organism>
<dbReference type="EMBL" id="MT143193">
    <property type="protein sequence ID" value="QJA93986.1"/>
    <property type="molecule type" value="Genomic_DNA"/>
</dbReference>
<evidence type="ECO:0000313" key="2">
    <source>
        <dbReference type="EMBL" id="QJA93986.1"/>
    </source>
</evidence>
<sequence length="127" mass="14838">MAAKDTVMNDEQQRIIINLHKDIGSRHFYSAGERLCKAQAAISFKAGQDEGVKSTVFGHEHLVRQARLEGIREVMEWVHWGRMSHNREPFFRGTQYQTKHFMIPEKDWQAFLKEKGILALEELRGEK</sequence>
<evidence type="ECO:0000313" key="3">
    <source>
        <dbReference type="EMBL" id="QJH99640.1"/>
    </source>
</evidence>
<dbReference type="EMBL" id="MT144800">
    <property type="protein sequence ID" value="QJH99640.1"/>
    <property type="molecule type" value="Genomic_DNA"/>
</dbReference>
<gene>
    <name evidence="1" type="ORF">MM415A00367_0008</name>
    <name evidence="2" type="ORF">MM415B04045_0011</name>
    <name evidence="3" type="ORF">TM448B01625_0008</name>
</gene>
<dbReference type="AlphaFoldDB" id="A0A6M3LFN5"/>
<reference evidence="2" key="1">
    <citation type="submission" date="2020-03" db="EMBL/GenBank/DDBJ databases">
        <title>The deep terrestrial virosphere.</title>
        <authorList>
            <person name="Holmfeldt K."/>
            <person name="Nilsson E."/>
            <person name="Simone D."/>
            <person name="Lopez-Fernandez M."/>
            <person name="Wu X."/>
            <person name="de Brujin I."/>
            <person name="Lundin D."/>
            <person name="Andersson A."/>
            <person name="Bertilsson S."/>
            <person name="Dopson M."/>
        </authorList>
    </citation>
    <scope>NUCLEOTIDE SEQUENCE</scope>
    <source>
        <strain evidence="1">MM415A00367</strain>
        <strain evidence="2">MM415B04045</strain>
        <strain evidence="3">TM448B01625</strain>
    </source>
</reference>